<evidence type="ECO:0000313" key="2">
    <source>
        <dbReference type="EMBL" id="OGC47704.1"/>
    </source>
</evidence>
<dbReference type="EMBL" id="MEVA01000006">
    <property type="protein sequence ID" value="OGC47704.1"/>
    <property type="molecule type" value="Genomic_DNA"/>
</dbReference>
<evidence type="ECO:0000256" key="1">
    <source>
        <dbReference type="SAM" id="Coils"/>
    </source>
</evidence>
<evidence type="ECO:0008006" key="4">
    <source>
        <dbReference type="Google" id="ProtNLM"/>
    </source>
</evidence>
<feature type="coiled-coil region" evidence="1">
    <location>
        <begin position="25"/>
        <end position="52"/>
    </location>
</feature>
<comment type="caution">
    <text evidence="2">The sequence shown here is derived from an EMBL/GenBank/DDBJ whole genome shotgun (WGS) entry which is preliminary data.</text>
</comment>
<accession>A0A1F4URX5</accession>
<name>A0A1F4URX5_UNCKA</name>
<dbReference type="Pfam" id="PF12686">
    <property type="entry name" value="DUF3800"/>
    <property type="match status" value="1"/>
</dbReference>
<dbReference type="AlphaFoldDB" id="A0A1F4URX5"/>
<dbReference type="Proteomes" id="UP000176608">
    <property type="component" value="Unassembled WGS sequence"/>
</dbReference>
<gene>
    <name evidence="2" type="ORF">A2886_02940</name>
</gene>
<protein>
    <recommendedName>
        <fullName evidence="4">DUF3800 domain-containing protein</fullName>
    </recommendedName>
</protein>
<reference evidence="2 3" key="1">
    <citation type="journal article" date="2016" name="Nat. Commun.">
        <title>Thousands of microbial genomes shed light on interconnected biogeochemical processes in an aquifer system.</title>
        <authorList>
            <person name="Anantharaman K."/>
            <person name="Brown C.T."/>
            <person name="Hug L.A."/>
            <person name="Sharon I."/>
            <person name="Castelle C.J."/>
            <person name="Probst A.J."/>
            <person name="Thomas B.C."/>
            <person name="Singh A."/>
            <person name="Wilkins M.J."/>
            <person name="Karaoz U."/>
            <person name="Brodie E.L."/>
            <person name="Williams K.H."/>
            <person name="Hubbard S.S."/>
            <person name="Banfield J.F."/>
        </authorList>
    </citation>
    <scope>NUCLEOTIDE SEQUENCE [LARGE SCALE GENOMIC DNA]</scope>
</reference>
<organism evidence="2 3">
    <name type="scientific">candidate division WWE3 bacterium RIFCSPHIGHO2_01_FULL_42_13</name>
    <dbReference type="NCBI Taxonomy" id="1802617"/>
    <lineage>
        <taxon>Bacteria</taxon>
        <taxon>Katanobacteria</taxon>
    </lineage>
</organism>
<sequence length="187" mass="21689">MIKLYCYVDETGQDTAGELFLVAVVLKEAHEVDFLEKRLEEIEAETGKKQLKWKKASNKIKKSYLKEISQLKELKQTVYYSIYRSSKEYSKLTSLTIAKTVLSKGLDDYSVHIIIDGLNNKEREIVRSELKTLRIKYGKIRGMRDQQSVFLRLADAMAGFLRDIAEEKLYTSEFVISFKNSEILVEN</sequence>
<proteinExistence type="predicted"/>
<evidence type="ECO:0000313" key="3">
    <source>
        <dbReference type="Proteomes" id="UP000176608"/>
    </source>
</evidence>
<keyword evidence="1" id="KW-0175">Coiled coil</keyword>
<dbReference type="InterPro" id="IPR024524">
    <property type="entry name" value="DUF3800"/>
</dbReference>